<dbReference type="Pfam" id="PF01882">
    <property type="entry name" value="DUF58"/>
    <property type="match status" value="1"/>
</dbReference>
<keyword evidence="2" id="KW-0812">Transmembrane</keyword>
<keyword evidence="5" id="KW-1185">Reference proteome</keyword>
<dbReference type="EMBL" id="JACZDF010000005">
    <property type="protein sequence ID" value="MBD9699933.1"/>
    <property type="molecule type" value="Genomic_DNA"/>
</dbReference>
<dbReference type="Proteomes" id="UP000642107">
    <property type="component" value="Unassembled WGS sequence"/>
</dbReference>
<comment type="caution">
    <text evidence="4">The sequence shown here is derived from an EMBL/GenBank/DDBJ whole genome shotgun (WGS) entry which is preliminary data.</text>
</comment>
<evidence type="ECO:0000256" key="1">
    <source>
        <dbReference type="SAM" id="MobiDB-lite"/>
    </source>
</evidence>
<feature type="region of interest" description="Disordered" evidence="1">
    <location>
        <begin position="170"/>
        <end position="194"/>
    </location>
</feature>
<feature type="domain" description="DUF58" evidence="3">
    <location>
        <begin position="192"/>
        <end position="376"/>
    </location>
</feature>
<evidence type="ECO:0000313" key="4">
    <source>
        <dbReference type="EMBL" id="MBD9699933.1"/>
    </source>
</evidence>
<dbReference type="PANTHER" id="PTHR33608:SF14">
    <property type="entry name" value="POSSIBLE CONSERVED SECRETED PROTEIN"/>
    <property type="match status" value="1"/>
</dbReference>
<evidence type="ECO:0000313" key="5">
    <source>
        <dbReference type="Proteomes" id="UP000642107"/>
    </source>
</evidence>
<feature type="compositionally biased region" description="Basic residues" evidence="1">
    <location>
        <begin position="425"/>
        <end position="435"/>
    </location>
</feature>
<keyword evidence="2" id="KW-1133">Transmembrane helix</keyword>
<protein>
    <submittedName>
        <fullName evidence="4">DUF58 domain-containing protein</fullName>
    </submittedName>
</protein>
<feature type="transmembrane region" description="Helical" evidence="2">
    <location>
        <begin position="21"/>
        <end position="49"/>
    </location>
</feature>
<organism evidence="4 5">
    <name type="scientific">Flavimobilis rhizosphaerae</name>
    <dbReference type="NCBI Taxonomy" id="2775421"/>
    <lineage>
        <taxon>Bacteria</taxon>
        <taxon>Bacillati</taxon>
        <taxon>Actinomycetota</taxon>
        <taxon>Actinomycetes</taxon>
        <taxon>Micrococcales</taxon>
        <taxon>Jonesiaceae</taxon>
        <taxon>Flavimobilis</taxon>
    </lineage>
</organism>
<name>A0ABR9DS04_9MICO</name>
<gene>
    <name evidence="4" type="ORF">IGS67_10580</name>
</gene>
<evidence type="ECO:0000256" key="2">
    <source>
        <dbReference type="SAM" id="Phobius"/>
    </source>
</evidence>
<dbReference type="InterPro" id="IPR002881">
    <property type="entry name" value="DUF58"/>
</dbReference>
<accession>A0ABR9DS04</accession>
<sequence>MTVTVRGARRATGAVARLGPGLVLCVVGLLLSRADVVLVGAALAGGLLVARRDLLDVSLAVGTPTTRDDTGDRRLVAPVTLTSDAPATVLVRIASPGADPVGVLVAVDGDRTLTATLPLARTGRVPGFAAHGIAWSDGLDSVALLEDVAPTDAIVLPVARRLEEVPVPQRLRGLSGPHGSRRPGSGGDLRDVHPFAPGDRMRGIDWRATARRSPELDEIYVRRTHATSEAHVVVVLDSRDDMAQDIAAWTGFGEPRPDRPGSLDLARSAAASLATAYLRRGDRVGLVDLGRSRAQLRPGAGERHLRRILHALALARPDHGSVGRTRVPALQAGATVVLLSTFLDDDAAEAALVWLARGHEVWAVDVLPPVGGVLPDGASGLAWRVMRLERALRLERLAAAGITLVDWSAPARDVPGPTPEQRLRMMSRVRPGGRR</sequence>
<dbReference type="PANTHER" id="PTHR33608">
    <property type="entry name" value="BLL2464 PROTEIN"/>
    <property type="match status" value="1"/>
</dbReference>
<evidence type="ECO:0000259" key="3">
    <source>
        <dbReference type="Pfam" id="PF01882"/>
    </source>
</evidence>
<feature type="region of interest" description="Disordered" evidence="1">
    <location>
        <begin position="411"/>
        <end position="435"/>
    </location>
</feature>
<reference evidence="4 5" key="1">
    <citation type="submission" date="2020-09" db="EMBL/GenBank/DDBJ databases">
        <title>Flavimobilis rhizosphaerae sp. nov., isolated from rhizosphere soil of Spartina alterniflora.</title>
        <authorList>
            <person name="Hanqin C."/>
        </authorList>
    </citation>
    <scope>NUCLEOTIDE SEQUENCE [LARGE SCALE GENOMIC DNA]</scope>
    <source>
        <strain evidence="4 5">GY 10621</strain>
    </source>
</reference>
<keyword evidence="2" id="KW-0472">Membrane</keyword>
<proteinExistence type="predicted"/>